<dbReference type="Pfam" id="PF04977">
    <property type="entry name" value="DivIC"/>
    <property type="match status" value="1"/>
</dbReference>
<evidence type="ECO:0000256" key="1">
    <source>
        <dbReference type="SAM" id="Phobius"/>
    </source>
</evidence>
<organism evidence="2 3">
    <name type="scientific">Actinocorallia longicatena</name>
    <dbReference type="NCBI Taxonomy" id="111803"/>
    <lineage>
        <taxon>Bacteria</taxon>
        <taxon>Bacillati</taxon>
        <taxon>Actinomycetota</taxon>
        <taxon>Actinomycetes</taxon>
        <taxon>Streptosporangiales</taxon>
        <taxon>Thermomonosporaceae</taxon>
        <taxon>Actinocorallia</taxon>
    </lineage>
</organism>
<evidence type="ECO:0008006" key="4">
    <source>
        <dbReference type="Google" id="ProtNLM"/>
    </source>
</evidence>
<keyword evidence="1" id="KW-0812">Transmembrane</keyword>
<gene>
    <name evidence="2" type="ORF">GCM10010468_13120</name>
</gene>
<keyword evidence="3" id="KW-1185">Reference proteome</keyword>
<accession>A0ABP6Q348</accession>
<comment type="caution">
    <text evidence="2">The sequence shown here is derived from an EMBL/GenBank/DDBJ whole genome shotgun (WGS) entry which is preliminary data.</text>
</comment>
<evidence type="ECO:0000313" key="3">
    <source>
        <dbReference type="Proteomes" id="UP001501237"/>
    </source>
</evidence>
<dbReference type="InterPro" id="IPR007060">
    <property type="entry name" value="FtsL/DivIC"/>
</dbReference>
<name>A0ABP6Q348_9ACTN</name>
<keyword evidence="1" id="KW-1133">Transmembrane helix</keyword>
<dbReference type="EMBL" id="BAAAUV010000003">
    <property type="protein sequence ID" value="GAA3200443.1"/>
    <property type="molecule type" value="Genomic_DNA"/>
</dbReference>
<dbReference type="RefSeq" id="WP_344823274.1">
    <property type="nucleotide sequence ID" value="NZ_BAAAUV010000003.1"/>
</dbReference>
<dbReference type="Proteomes" id="UP001501237">
    <property type="component" value="Unassembled WGS sequence"/>
</dbReference>
<protein>
    <recommendedName>
        <fullName evidence="4">Septum formation initiator</fullName>
    </recommendedName>
</protein>
<feature type="transmembrane region" description="Helical" evidence="1">
    <location>
        <begin position="26"/>
        <end position="44"/>
    </location>
</feature>
<sequence>MTSPEQAGDAPRADGAGGRSHLTTRAAILAVVMCAIALSLAYPIREYVAQRNEIRALQKKEAIARKDVQALTEEKARLGDPAYVKRQAKERLHFCDVGEHCYIVLGDPAAVPGQAAAAKPKSPPWYQTLWKSVEAADAR</sequence>
<keyword evidence="1" id="KW-0472">Membrane</keyword>
<evidence type="ECO:0000313" key="2">
    <source>
        <dbReference type="EMBL" id="GAA3200443.1"/>
    </source>
</evidence>
<reference evidence="3" key="1">
    <citation type="journal article" date="2019" name="Int. J. Syst. Evol. Microbiol.">
        <title>The Global Catalogue of Microorganisms (GCM) 10K type strain sequencing project: providing services to taxonomists for standard genome sequencing and annotation.</title>
        <authorList>
            <consortium name="The Broad Institute Genomics Platform"/>
            <consortium name="The Broad Institute Genome Sequencing Center for Infectious Disease"/>
            <person name="Wu L."/>
            <person name="Ma J."/>
        </authorList>
    </citation>
    <scope>NUCLEOTIDE SEQUENCE [LARGE SCALE GENOMIC DNA]</scope>
    <source>
        <strain evidence="3">JCM 9377</strain>
    </source>
</reference>
<proteinExistence type="predicted"/>